<keyword evidence="5 6" id="KW-0482">Metalloprotease</keyword>
<proteinExistence type="inferred from homology"/>
<keyword evidence="2" id="KW-0479">Metal-binding</keyword>
<keyword evidence="1 6" id="KW-0645">Protease</keyword>
<feature type="domain" description="Peptidase M48" evidence="8">
    <location>
        <begin position="216"/>
        <end position="412"/>
    </location>
</feature>
<evidence type="ECO:0000259" key="8">
    <source>
        <dbReference type="Pfam" id="PF01435"/>
    </source>
</evidence>
<evidence type="ECO:0000256" key="1">
    <source>
        <dbReference type="ARBA" id="ARBA00022670"/>
    </source>
</evidence>
<organism evidence="9 10">
    <name type="scientific">Stieleria magnilauensis</name>
    <dbReference type="NCBI Taxonomy" id="2527963"/>
    <lineage>
        <taxon>Bacteria</taxon>
        <taxon>Pseudomonadati</taxon>
        <taxon>Planctomycetota</taxon>
        <taxon>Planctomycetia</taxon>
        <taxon>Pirellulales</taxon>
        <taxon>Pirellulaceae</taxon>
        <taxon>Stieleria</taxon>
    </lineage>
</organism>
<feature type="transmembrane region" description="Helical" evidence="7">
    <location>
        <begin position="186"/>
        <end position="204"/>
    </location>
</feature>
<dbReference type="Gene3D" id="3.30.2010.10">
    <property type="entry name" value="Metalloproteases ('zincins'), catalytic domain"/>
    <property type="match status" value="1"/>
</dbReference>
<feature type="transmembrane region" description="Helical" evidence="7">
    <location>
        <begin position="113"/>
        <end position="137"/>
    </location>
</feature>
<dbReference type="RefSeq" id="WP_145218669.1">
    <property type="nucleotide sequence ID" value="NZ_CP036432.1"/>
</dbReference>
<evidence type="ECO:0000313" key="10">
    <source>
        <dbReference type="Proteomes" id="UP000318081"/>
    </source>
</evidence>
<protein>
    <submittedName>
        <fullName evidence="9">Protease HtpX</fullName>
    </submittedName>
</protein>
<gene>
    <name evidence="9" type="primary">htpX_2</name>
    <name evidence="9" type="ORF">TBK1r_61780</name>
</gene>
<keyword evidence="7" id="KW-1133">Transmembrane helix</keyword>
<comment type="cofactor">
    <cofactor evidence="6">
        <name>Zn(2+)</name>
        <dbReference type="ChEBI" id="CHEBI:29105"/>
    </cofactor>
    <text evidence="6">Binds 1 zinc ion per subunit.</text>
</comment>
<dbReference type="Pfam" id="PF01435">
    <property type="entry name" value="Peptidase_M48"/>
    <property type="match status" value="1"/>
</dbReference>
<evidence type="ECO:0000256" key="2">
    <source>
        <dbReference type="ARBA" id="ARBA00022723"/>
    </source>
</evidence>
<feature type="transmembrane region" description="Helical" evidence="7">
    <location>
        <begin position="290"/>
        <end position="307"/>
    </location>
</feature>
<evidence type="ECO:0000256" key="3">
    <source>
        <dbReference type="ARBA" id="ARBA00022801"/>
    </source>
</evidence>
<feature type="transmembrane region" description="Helical" evidence="7">
    <location>
        <begin position="29"/>
        <end position="47"/>
    </location>
</feature>
<accession>A0ABX5XYN6</accession>
<dbReference type="GO" id="GO:0006508">
    <property type="term" value="P:proteolysis"/>
    <property type="evidence" value="ECO:0007669"/>
    <property type="project" value="UniProtKB-KW"/>
</dbReference>
<reference evidence="9 10" key="1">
    <citation type="submission" date="2019-02" db="EMBL/GenBank/DDBJ databases">
        <title>Deep-cultivation of Planctomycetes and their phenomic and genomic characterization uncovers novel biology.</title>
        <authorList>
            <person name="Wiegand S."/>
            <person name="Jogler M."/>
            <person name="Boedeker C."/>
            <person name="Pinto D."/>
            <person name="Vollmers J."/>
            <person name="Rivas-Marin E."/>
            <person name="Kohn T."/>
            <person name="Peeters S.H."/>
            <person name="Heuer A."/>
            <person name="Rast P."/>
            <person name="Oberbeckmann S."/>
            <person name="Bunk B."/>
            <person name="Jeske O."/>
            <person name="Meyerdierks A."/>
            <person name="Storesund J.E."/>
            <person name="Kallscheuer N."/>
            <person name="Luecker S."/>
            <person name="Lage O.M."/>
            <person name="Pohl T."/>
            <person name="Merkel B.J."/>
            <person name="Hornburger P."/>
            <person name="Mueller R.-W."/>
            <person name="Bruemmer F."/>
            <person name="Labrenz M."/>
            <person name="Spormann A.M."/>
            <person name="Op den Camp H."/>
            <person name="Overmann J."/>
            <person name="Amann R."/>
            <person name="Jetten M.S.M."/>
            <person name="Mascher T."/>
            <person name="Medema M.H."/>
            <person name="Devos D.P."/>
            <person name="Kaster A.-K."/>
            <person name="Ovreas L."/>
            <person name="Rohde M."/>
            <person name="Galperin M.Y."/>
            <person name="Jogler C."/>
        </authorList>
    </citation>
    <scope>NUCLEOTIDE SEQUENCE [LARGE SCALE GENOMIC DNA]</scope>
    <source>
        <strain evidence="9 10">TBK1r</strain>
    </source>
</reference>
<evidence type="ECO:0000256" key="4">
    <source>
        <dbReference type="ARBA" id="ARBA00022833"/>
    </source>
</evidence>
<dbReference type="InterPro" id="IPR001915">
    <property type="entry name" value="Peptidase_M48"/>
</dbReference>
<feature type="transmembrane region" description="Helical" evidence="7">
    <location>
        <begin position="327"/>
        <end position="347"/>
    </location>
</feature>
<feature type="transmembrane region" description="Helical" evidence="7">
    <location>
        <begin position="157"/>
        <end position="180"/>
    </location>
</feature>
<evidence type="ECO:0000256" key="5">
    <source>
        <dbReference type="ARBA" id="ARBA00023049"/>
    </source>
</evidence>
<name>A0ABX5XYN6_9BACT</name>
<comment type="similarity">
    <text evidence="6">Belongs to the peptidase M48 family.</text>
</comment>
<keyword evidence="10" id="KW-1185">Reference proteome</keyword>
<sequence length="421" mass="46200">MQLYYFLAVILSLSLGSLPESNQPFGHAVGFSGLVIVAWWGLCYLAVRMVAGLIDKGEVEATVGYDWFDRQTECFRWFSLGLILLCLGGFGLGRNLDRLPLTQHSLALQSIVLLFPAIAMMAGLWAGESLFAARMGVARRGWWATLTSTFSALRCSVGWLVAPIIGFLAIIDLISLTAVGDQIPNWAAWIALVAVMVAGIPILVRRVFPTRQIDADTKQWIQSVVTSGGIRRCKIVMWDTNHQTHNAMIAGLFGRFRVLLLSDRLVRDLTREELAMVILHEVAHAKRFHVPLRILALVPAWLLGAGLERGLMHDSMPVGAADWAADWAGTLGSVLSLVATVLILRLVSYRSEFDADTVACWLAPAVSRSCERVPTTEPEARRQLASALLRVTEGCAAARRPTWLHPGIADRINAFSPPQVA</sequence>
<dbReference type="GO" id="GO:0008233">
    <property type="term" value="F:peptidase activity"/>
    <property type="evidence" value="ECO:0007669"/>
    <property type="project" value="UniProtKB-KW"/>
</dbReference>
<keyword evidence="7" id="KW-0812">Transmembrane</keyword>
<feature type="transmembrane region" description="Helical" evidence="7">
    <location>
        <begin position="74"/>
        <end position="93"/>
    </location>
</feature>
<dbReference type="Proteomes" id="UP000318081">
    <property type="component" value="Chromosome"/>
</dbReference>
<evidence type="ECO:0000256" key="6">
    <source>
        <dbReference type="RuleBase" id="RU003983"/>
    </source>
</evidence>
<dbReference type="EMBL" id="CP036432">
    <property type="protein sequence ID" value="QDV87150.1"/>
    <property type="molecule type" value="Genomic_DNA"/>
</dbReference>
<keyword evidence="7" id="KW-0472">Membrane</keyword>
<evidence type="ECO:0000256" key="7">
    <source>
        <dbReference type="SAM" id="Phobius"/>
    </source>
</evidence>
<keyword evidence="4 6" id="KW-0862">Zinc</keyword>
<keyword evidence="3 6" id="KW-0378">Hydrolase</keyword>
<evidence type="ECO:0000313" key="9">
    <source>
        <dbReference type="EMBL" id="QDV87150.1"/>
    </source>
</evidence>